<dbReference type="Pfam" id="PF00669">
    <property type="entry name" value="Flagellin_N"/>
    <property type="match status" value="1"/>
</dbReference>
<dbReference type="EMBL" id="BMYQ01000001">
    <property type="protein sequence ID" value="GGW21512.1"/>
    <property type="molecule type" value="Genomic_DNA"/>
</dbReference>
<reference evidence="7" key="1">
    <citation type="journal article" date="2014" name="Int. J. Syst. Evol. Microbiol.">
        <title>Complete genome sequence of Corynebacterium casei LMG S-19264T (=DSM 44701T), isolated from a smear-ripened cheese.</title>
        <authorList>
            <consortium name="US DOE Joint Genome Institute (JGI-PGF)"/>
            <person name="Walter F."/>
            <person name="Albersmeier A."/>
            <person name="Kalinowski J."/>
            <person name="Ruckert C."/>
        </authorList>
    </citation>
    <scope>NUCLEOTIDE SEQUENCE</scope>
    <source>
        <strain evidence="7">KCTC 23714</strain>
    </source>
</reference>
<keyword evidence="7" id="KW-0966">Cell projection</keyword>
<dbReference type="InterPro" id="IPR046358">
    <property type="entry name" value="Flagellin_C"/>
</dbReference>
<dbReference type="RefSeq" id="WP_189631958.1">
    <property type="nucleotide sequence ID" value="NZ_BMYQ01000001.1"/>
</dbReference>
<protein>
    <submittedName>
        <fullName evidence="7">Flagellar hook-associated protein 3</fullName>
    </submittedName>
</protein>
<organism evidence="7 8">
    <name type="scientific">Gemmobacter lanyuensis</name>
    <dbReference type="NCBI Taxonomy" id="1054497"/>
    <lineage>
        <taxon>Bacteria</taxon>
        <taxon>Pseudomonadati</taxon>
        <taxon>Pseudomonadota</taxon>
        <taxon>Alphaproteobacteria</taxon>
        <taxon>Rhodobacterales</taxon>
        <taxon>Paracoccaceae</taxon>
        <taxon>Gemmobacter</taxon>
    </lineage>
</organism>
<reference evidence="7" key="2">
    <citation type="submission" date="2020-09" db="EMBL/GenBank/DDBJ databases">
        <authorList>
            <person name="Sun Q."/>
            <person name="Kim S."/>
        </authorList>
    </citation>
    <scope>NUCLEOTIDE SEQUENCE</scope>
    <source>
        <strain evidence="7">KCTC 23714</strain>
    </source>
</reference>
<dbReference type="GO" id="GO:0005198">
    <property type="term" value="F:structural molecule activity"/>
    <property type="evidence" value="ECO:0007669"/>
    <property type="project" value="InterPro"/>
</dbReference>
<feature type="domain" description="Flagellin N-terminal" evidence="5">
    <location>
        <begin position="13"/>
        <end position="139"/>
    </location>
</feature>
<comment type="caution">
    <text evidence="7">The sequence shown here is derived from an EMBL/GenBank/DDBJ whole genome shotgun (WGS) entry which is preliminary data.</text>
</comment>
<dbReference type="GO" id="GO:0009424">
    <property type="term" value="C:bacterial-type flagellum hook"/>
    <property type="evidence" value="ECO:0007669"/>
    <property type="project" value="InterPro"/>
</dbReference>
<dbReference type="SUPFAM" id="SSF64518">
    <property type="entry name" value="Phase 1 flagellin"/>
    <property type="match status" value="1"/>
</dbReference>
<keyword evidence="7" id="KW-0969">Cilium</keyword>
<evidence type="ECO:0000259" key="5">
    <source>
        <dbReference type="Pfam" id="PF00669"/>
    </source>
</evidence>
<dbReference type="PANTHER" id="PTHR42792">
    <property type="entry name" value="FLAGELLIN"/>
    <property type="match status" value="1"/>
</dbReference>
<dbReference type="Proteomes" id="UP000628984">
    <property type="component" value="Unassembled WGS sequence"/>
</dbReference>
<proteinExistence type="inferred from homology"/>
<evidence type="ECO:0000313" key="7">
    <source>
        <dbReference type="EMBL" id="GGW21512.1"/>
    </source>
</evidence>
<evidence type="ECO:0000256" key="1">
    <source>
        <dbReference type="ARBA" id="ARBA00004365"/>
    </source>
</evidence>
<dbReference type="InterPro" id="IPR013384">
    <property type="entry name" value="Flagell_FlgL"/>
</dbReference>
<feature type="domain" description="Flagellin C-terminal" evidence="6">
    <location>
        <begin position="332"/>
        <end position="413"/>
    </location>
</feature>
<evidence type="ECO:0000256" key="3">
    <source>
        <dbReference type="ARBA" id="ARBA00005709"/>
    </source>
</evidence>
<dbReference type="GO" id="GO:0005576">
    <property type="term" value="C:extracellular region"/>
    <property type="evidence" value="ECO:0007669"/>
    <property type="project" value="UniProtKB-SubCell"/>
</dbReference>
<dbReference type="InterPro" id="IPR001029">
    <property type="entry name" value="Flagellin_N"/>
</dbReference>
<name>A0A918IKY5_9RHOB</name>
<keyword evidence="7" id="KW-0282">Flagellum</keyword>
<evidence type="ECO:0000256" key="4">
    <source>
        <dbReference type="ARBA" id="ARBA00023143"/>
    </source>
</evidence>
<keyword evidence="8" id="KW-1185">Reference proteome</keyword>
<dbReference type="GO" id="GO:0071973">
    <property type="term" value="P:bacterial-type flagellum-dependent cell motility"/>
    <property type="evidence" value="ECO:0007669"/>
    <property type="project" value="InterPro"/>
</dbReference>
<dbReference type="AlphaFoldDB" id="A0A918IKY5"/>
<comment type="similarity">
    <text evidence="3">Belongs to the bacterial flagellin family.</text>
</comment>
<dbReference type="Gene3D" id="1.20.1330.10">
    <property type="entry name" value="f41 fragment of flagellin, N-terminal domain"/>
    <property type="match status" value="2"/>
</dbReference>
<keyword evidence="4" id="KW-0975">Bacterial flagellum</keyword>
<gene>
    <name evidence="7" type="primary">flgL</name>
    <name evidence="7" type="ORF">GCM10011452_02170</name>
</gene>
<dbReference type="NCBIfam" id="TIGR02550">
    <property type="entry name" value="flagell_flgL"/>
    <property type="match status" value="1"/>
</dbReference>
<comment type="subcellular location">
    <subcellularLocation>
        <location evidence="1">Bacterial flagellum</location>
    </subcellularLocation>
    <subcellularLocation>
        <location evidence="2">Secreted</location>
    </subcellularLocation>
</comment>
<evidence type="ECO:0000256" key="2">
    <source>
        <dbReference type="ARBA" id="ARBA00004613"/>
    </source>
</evidence>
<dbReference type="Pfam" id="PF00700">
    <property type="entry name" value="Flagellin_C"/>
    <property type="match status" value="1"/>
</dbReference>
<accession>A0A918IKY5</accession>
<evidence type="ECO:0000259" key="6">
    <source>
        <dbReference type="Pfam" id="PF00700"/>
    </source>
</evidence>
<dbReference type="InterPro" id="IPR001492">
    <property type="entry name" value="Flagellin"/>
</dbReference>
<dbReference type="PANTHER" id="PTHR42792:SF1">
    <property type="entry name" value="FLAGELLAR HOOK-ASSOCIATED PROTEIN 3"/>
    <property type="match status" value="1"/>
</dbReference>
<evidence type="ECO:0000313" key="8">
    <source>
        <dbReference type="Proteomes" id="UP000628984"/>
    </source>
</evidence>
<sequence>MTIGNALYTRFTTTRFDSINSELNALQGQIAEGTNDARPSADPTRAAMLSAARDQQALIKSYASNAASADNRLSLADAAMGEMSALMRQVKDVALQMANTATSEIGYATLRSEAAQLREALVGVANTRDAAGQPLFSGLSSETPFRVTPQGVTYGGDTGQTQVQISESLRVMTGLSGADLLMSVPTEQGVRSVFDIFKDLDTSMSTLASTVARSSAMSGARLDLTTSTHPKPVTFTLSGPAGEAEVDVLPQTGAPGPVIDAINAQTSKTGVKARLAEDGIGILLAATGTIAVSGFSAEEDEGVMAKFQATEGSGGPVQALRSARMSNDSILAALNDALDHLSDQQGRLGSVAAQVDAQGKRLVERQATVDQAVSGLNDLDLAAASTRLAQLMTSQQAAMQTYSMITSKTLFDYLG</sequence>